<dbReference type="GO" id="GO:0008932">
    <property type="term" value="F:lytic endotransglycosylase activity"/>
    <property type="evidence" value="ECO:0007669"/>
    <property type="project" value="UniProtKB-UniRule"/>
</dbReference>
<keyword evidence="2 7" id="KW-0812">Transmembrane</keyword>
<gene>
    <name evidence="7" type="primary">mltG</name>
    <name evidence="8" type="ORF">A3B87_00655</name>
</gene>
<keyword evidence="4 7" id="KW-0472">Membrane</keyword>
<dbReference type="GO" id="GO:0005886">
    <property type="term" value="C:plasma membrane"/>
    <property type="evidence" value="ECO:0007669"/>
    <property type="project" value="UniProtKB-SubCell"/>
</dbReference>
<dbReference type="PANTHER" id="PTHR30518">
    <property type="entry name" value="ENDOLYTIC MUREIN TRANSGLYCOSYLASE"/>
    <property type="match status" value="1"/>
</dbReference>
<dbReference type="InterPro" id="IPR003770">
    <property type="entry name" value="MLTG-like"/>
</dbReference>
<protein>
    <recommendedName>
        <fullName evidence="7">Endolytic murein transglycosylase</fullName>
        <ecNumber evidence="7">4.2.2.29</ecNumber>
    </recommendedName>
    <alternativeName>
        <fullName evidence="7">Peptidoglycan lytic transglycosylase</fullName>
    </alternativeName>
    <alternativeName>
        <fullName evidence="7">Peptidoglycan polymerization terminase</fullName>
    </alternativeName>
</protein>
<keyword evidence="5 7" id="KW-0456">Lyase</keyword>
<evidence type="ECO:0000256" key="6">
    <source>
        <dbReference type="ARBA" id="ARBA00023316"/>
    </source>
</evidence>
<comment type="caution">
    <text evidence="8">The sequence shown here is derived from an EMBL/GenBank/DDBJ whole genome shotgun (WGS) entry which is preliminary data.</text>
</comment>
<feature type="transmembrane region" description="Helical" evidence="7">
    <location>
        <begin position="21"/>
        <end position="42"/>
    </location>
</feature>
<dbReference type="GO" id="GO:0009252">
    <property type="term" value="P:peptidoglycan biosynthetic process"/>
    <property type="evidence" value="ECO:0007669"/>
    <property type="project" value="UniProtKB-UniRule"/>
</dbReference>
<sequence length="354" mass="40291">MPVYKLEKQKAKKSGRKIFGVFISLVIFVGFIMSIWFLFILLNPISIGHTQFTISHGQNVNEISQNLFANGIIKSKFVFEIYVYLKGIEGKLKAGEYNLPNVINIKRLTEILIVGELPQEWELTVIEGWTIKDIAWQLENIGKFQAVELLEATGVNQPNNQFNFDISNYDFLSDKPTTVNLEGYMFPDTYRFFAYATIDDIVRKMLNNFDKKLTLQLRQDIQAQGKTIFDIITMASIIEREVMTDNDRAIAAGIFWKRLEAGVPLQADSTINYITGKKTPAVSAEDLKINSFYNTYLYPGLPPGPISNPGLASIKAAVYPQASDYWYFLTDSDGNVHYAPDFEEHKANKVKYLN</sequence>
<evidence type="ECO:0000256" key="1">
    <source>
        <dbReference type="ARBA" id="ARBA00022475"/>
    </source>
</evidence>
<evidence type="ECO:0000256" key="2">
    <source>
        <dbReference type="ARBA" id="ARBA00022692"/>
    </source>
</evidence>
<comment type="function">
    <text evidence="7">Functions as a peptidoglycan terminase that cleaves nascent peptidoglycan strands endolytically to terminate their elongation.</text>
</comment>
<dbReference type="EMBL" id="MFMW01000005">
    <property type="protein sequence ID" value="OGG87613.1"/>
    <property type="molecule type" value="Genomic_DNA"/>
</dbReference>
<dbReference type="CDD" id="cd08010">
    <property type="entry name" value="MltG_like"/>
    <property type="match status" value="1"/>
</dbReference>
<dbReference type="AlphaFoldDB" id="A0A1F6FP25"/>
<evidence type="ECO:0000256" key="5">
    <source>
        <dbReference type="ARBA" id="ARBA00023239"/>
    </source>
</evidence>
<dbReference type="STRING" id="1798561.A3B87_00655"/>
<feature type="site" description="Important for catalytic activity" evidence="7">
    <location>
        <position position="241"/>
    </location>
</feature>
<keyword evidence="6 7" id="KW-0961">Cell wall biogenesis/degradation</keyword>
<dbReference type="Pfam" id="PF02618">
    <property type="entry name" value="YceG"/>
    <property type="match status" value="1"/>
</dbReference>
<dbReference type="HAMAP" id="MF_02065">
    <property type="entry name" value="MltG"/>
    <property type="match status" value="1"/>
</dbReference>
<comment type="similarity">
    <text evidence="7">Belongs to the transglycosylase MltG family.</text>
</comment>
<dbReference type="Proteomes" id="UP000179136">
    <property type="component" value="Unassembled WGS sequence"/>
</dbReference>
<dbReference type="Gene3D" id="3.30.1490.480">
    <property type="entry name" value="Endolytic murein transglycosylase"/>
    <property type="match status" value="1"/>
</dbReference>
<name>A0A1F6FP25_9BACT</name>
<dbReference type="PANTHER" id="PTHR30518:SF2">
    <property type="entry name" value="ENDOLYTIC MUREIN TRANSGLYCOSYLASE"/>
    <property type="match status" value="1"/>
</dbReference>
<evidence type="ECO:0000313" key="9">
    <source>
        <dbReference type="Proteomes" id="UP000179136"/>
    </source>
</evidence>
<comment type="subcellular location">
    <subcellularLocation>
        <location evidence="7">Cell membrane</location>
        <topology evidence="7">Single-pass membrane protein</topology>
    </subcellularLocation>
</comment>
<organism evidence="8 9">
    <name type="scientific">Candidatus Kuenenbacteria bacterium RIFCSPHIGHO2_02_FULL_39_13</name>
    <dbReference type="NCBI Taxonomy" id="1798561"/>
    <lineage>
        <taxon>Bacteria</taxon>
        <taxon>Candidatus Kueneniibacteriota</taxon>
    </lineage>
</organism>
<reference evidence="8 9" key="1">
    <citation type="journal article" date="2016" name="Nat. Commun.">
        <title>Thousands of microbial genomes shed light on interconnected biogeochemical processes in an aquifer system.</title>
        <authorList>
            <person name="Anantharaman K."/>
            <person name="Brown C.T."/>
            <person name="Hug L.A."/>
            <person name="Sharon I."/>
            <person name="Castelle C.J."/>
            <person name="Probst A.J."/>
            <person name="Thomas B.C."/>
            <person name="Singh A."/>
            <person name="Wilkins M.J."/>
            <person name="Karaoz U."/>
            <person name="Brodie E.L."/>
            <person name="Williams K.H."/>
            <person name="Hubbard S.S."/>
            <person name="Banfield J.F."/>
        </authorList>
    </citation>
    <scope>NUCLEOTIDE SEQUENCE [LARGE SCALE GENOMIC DNA]</scope>
</reference>
<dbReference type="NCBIfam" id="TIGR00247">
    <property type="entry name" value="endolytic transglycosylase MltG"/>
    <property type="match status" value="1"/>
</dbReference>
<evidence type="ECO:0000256" key="4">
    <source>
        <dbReference type="ARBA" id="ARBA00023136"/>
    </source>
</evidence>
<comment type="catalytic activity">
    <reaction evidence="7">
        <text>a peptidoglycan chain = a peptidoglycan chain with N-acetyl-1,6-anhydromuramyl-[peptide] at the reducing end + a peptidoglycan chain with N-acetylglucosamine at the non-reducing end.</text>
        <dbReference type="EC" id="4.2.2.29"/>
    </reaction>
</comment>
<evidence type="ECO:0000256" key="3">
    <source>
        <dbReference type="ARBA" id="ARBA00022989"/>
    </source>
</evidence>
<keyword evidence="3 7" id="KW-1133">Transmembrane helix</keyword>
<dbReference type="EC" id="4.2.2.29" evidence="7"/>
<accession>A0A1F6FP25</accession>
<evidence type="ECO:0000256" key="7">
    <source>
        <dbReference type="HAMAP-Rule" id="MF_02065"/>
    </source>
</evidence>
<evidence type="ECO:0000313" key="8">
    <source>
        <dbReference type="EMBL" id="OGG87613.1"/>
    </source>
</evidence>
<proteinExistence type="inferred from homology"/>
<keyword evidence="1 7" id="KW-1003">Cell membrane</keyword>
<dbReference type="GO" id="GO:0071555">
    <property type="term" value="P:cell wall organization"/>
    <property type="evidence" value="ECO:0007669"/>
    <property type="project" value="UniProtKB-KW"/>
</dbReference>